<evidence type="ECO:0000313" key="7">
    <source>
        <dbReference type="EMBL" id="QFR02226.1"/>
    </source>
</evidence>
<evidence type="ECO:0000259" key="5">
    <source>
        <dbReference type="PROSITE" id="PS51077"/>
    </source>
</evidence>
<protein>
    <submittedName>
        <fullName evidence="7">IclR family transcriptional regulator</fullName>
    </submittedName>
</protein>
<sequence length="284" mass="30600">MRATAIPPEHTNPPHPAGPSPGSEQQTAVDKALVLLKSLAEHDREVGVSELARRACLTKSTAFRLLGILQRNELVERVGSNYRLGAQLFDIGNRVYGPTPPLLQEWLLPHLADLYELTHETVHLAVLHGTEIVYVNKIHGHRAARSPSRIGARLPAYCTAVGKALLAFDHDAAEAAIEAGLPALTEYTLTDADRLRAELRRIRRDGIAYDRQEATLGLICVAVPVMGPLGRPVAALSVAGADHRFAPSRYADALRRVAYEAARAVVAARARGALPSGRGGQPEA</sequence>
<name>A0A5P8KG28_9ACTN</name>
<dbReference type="PANTHER" id="PTHR30136:SF24">
    <property type="entry name" value="HTH-TYPE TRANSCRIPTIONAL REPRESSOR ALLR"/>
    <property type="match status" value="1"/>
</dbReference>
<dbReference type="SMART" id="SM00346">
    <property type="entry name" value="HTH_ICLR"/>
    <property type="match status" value="1"/>
</dbReference>
<keyword evidence="2" id="KW-0238">DNA-binding</keyword>
<dbReference type="PROSITE" id="PS51077">
    <property type="entry name" value="HTH_ICLR"/>
    <property type="match status" value="1"/>
</dbReference>
<dbReference type="InterPro" id="IPR050707">
    <property type="entry name" value="HTH_MetabolicPath_Reg"/>
</dbReference>
<dbReference type="InterPro" id="IPR014757">
    <property type="entry name" value="Tscrpt_reg_IclR_C"/>
</dbReference>
<dbReference type="KEGG" id="sphv:F9278_45625"/>
<evidence type="ECO:0000256" key="1">
    <source>
        <dbReference type="ARBA" id="ARBA00023015"/>
    </source>
</evidence>
<accession>A0A5P8KG28</accession>
<dbReference type="InterPro" id="IPR005471">
    <property type="entry name" value="Tscrpt_reg_IclR_N"/>
</dbReference>
<evidence type="ECO:0000259" key="6">
    <source>
        <dbReference type="PROSITE" id="PS51078"/>
    </source>
</evidence>
<evidence type="ECO:0000256" key="3">
    <source>
        <dbReference type="ARBA" id="ARBA00023163"/>
    </source>
</evidence>
<dbReference type="PROSITE" id="PS51078">
    <property type="entry name" value="ICLR_ED"/>
    <property type="match status" value="1"/>
</dbReference>
<dbReference type="GO" id="GO:0003677">
    <property type="term" value="F:DNA binding"/>
    <property type="evidence" value="ECO:0007669"/>
    <property type="project" value="UniProtKB-KW"/>
</dbReference>
<organism evidence="7 8">
    <name type="scientific">Streptomyces phaeolivaceus</name>
    <dbReference type="NCBI Taxonomy" id="2653200"/>
    <lineage>
        <taxon>Bacteria</taxon>
        <taxon>Bacillati</taxon>
        <taxon>Actinomycetota</taxon>
        <taxon>Actinomycetes</taxon>
        <taxon>Kitasatosporales</taxon>
        <taxon>Streptomycetaceae</taxon>
        <taxon>Streptomyces</taxon>
    </lineage>
</organism>
<feature type="region of interest" description="Disordered" evidence="4">
    <location>
        <begin position="1"/>
        <end position="27"/>
    </location>
</feature>
<dbReference type="RefSeq" id="WP_152173546.1">
    <property type="nucleotide sequence ID" value="NZ_CP045096.1"/>
</dbReference>
<dbReference type="Proteomes" id="UP000327294">
    <property type="component" value="Chromosome"/>
</dbReference>
<gene>
    <name evidence="7" type="ORF">F9278_45625</name>
</gene>
<dbReference type="GO" id="GO:0045892">
    <property type="term" value="P:negative regulation of DNA-templated transcription"/>
    <property type="evidence" value="ECO:0007669"/>
    <property type="project" value="TreeGrafter"/>
</dbReference>
<feature type="domain" description="IclR-ED" evidence="6">
    <location>
        <begin position="87"/>
        <end position="271"/>
    </location>
</feature>
<evidence type="ECO:0000256" key="4">
    <source>
        <dbReference type="SAM" id="MobiDB-lite"/>
    </source>
</evidence>
<proteinExistence type="predicted"/>
<dbReference type="InterPro" id="IPR036390">
    <property type="entry name" value="WH_DNA-bd_sf"/>
</dbReference>
<dbReference type="InterPro" id="IPR029016">
    <property type="entry name" value="GAF-like_dom_sf"/>
</dbReference>
<dbReference type="EMBL" id="CP045096">
    <property type="protein sequence ID" value="QFR02226.1"/>
    <property type="molecule type" value="Genomic_DNA"/>
</dbReference>
<feature type="domain" description="HTH iclR-type" evidence="5">
    <location>
        <begin position="26"/>
        <end position="86"/>
    </location>
</feature>
<reference evidence="7 8" key="1">
    <citation type="submission" date="2019-10" db="EMBL/GenBank/DDBJ databases">
        <title>Streptomyces sp. strain GY16 isolated from leaves of Broussonetia papyrifera.</title>
        <authorList>
            <person name="Mo P."/>
        </authorList>
    </citation>
    <scope>NUCLEOTIDE SEQUENCE [LARGE SCALE GENOMIC DNA]</scope>
    <source>
        <strain evidence="7 8">GY16</strain>
    </source>
</reference>
<keyword evidence="8" id="KW-1185">Reference proteome</keyword>
<keyword evidence="3" id="KW-0804">Transcription</keyword>
<dbReference type="GO" id="GO:0003700">
    <property type="term" value="F:DNA-binding transcription factor activity"/>
    <property type="evidence" value="ECO:0007669"/>
    <property type="project" value="TreeGrafter"/>
</dbReference>
<dbReference type="AlphaFoldDB" id="A0A5P8KG28"/>
<dbReference type="SUPFAM" id="SSF46785">
    <property type="entry name" value="Winged helix' DNA-binding domain"/>
    <property type="match status" value="1"/>
</dbReference>
<dbReference type="Gene3D" id="3.30.450.40">
    <property type="match status" value="1"/>
</dbReference>
<evidence type="ECO:0000256" key="2">
    <source>
        <dbReference type="ARBA" id="ARBA00023125"/>
    </source>
</evidence>
<dbReference type="SUPFAM" id="SSF55781">
    <property type="entry name" value="GAF domain-like"/>
    <property type="match status" value="1"/>
</dbReference>
<feature type="compositionally biased region" description="Pro residues" evidence="4">
    <location>
        <begin position="10"/>
        <end position="19"/>
    </location>
</feature>
<evidence type="ECO:0000313" key="8">
    <source>
        <dbReference type="Proteomes" id="UP000327294"/>
    </source>
</evidence>
<dbReference type="Pfam" id="PF01614">
    <property type="entry name" value="IclR_C"/>
    <property type="match status" value="1"/>
</dbReference>
<dbReference type="PANTHER" id="PTHR30136">
    <property type="entry name" value="HELIX-TURN-HELIX TRANSCRIPTIONAL REGULATOR, ICLR FAMILY"/>
    <property type="match status" value="1"/>
</dbReference>
<keyword evidence="1" id="KW-0805">Transcription regulation</keyword>
<dbReference type="Gene3D" id="1.10.10.10">
    <property type="entry name" value="Winged helix-like DNA-binding domain superfamily/Winged helix DNA-binding domain"/>
    <property type="match status" value="1"/>
</dbReference>
<dbReference type="Pfam" id="PF09339">
    <property type="entry name" value="HTH_IclR"/>
    <property type="match status" value="1"/>
</dbReference>
<dbReference type="InterPro" id="IPR036388">
    <property type="entry name" value="WH-like_DNA-bd_sf"/>
</dbReference>